<evidence type="ECO:0000313" key="1">
    <source>
        <dbReference type="EMBL" id="VFU61872.1"/>
    </source>
</evidence>
<dbReference type="AlphaFoldDB" id="A0A6N2N4T5"/>
<gene>
    <name evidence="1" type="ORF">SVIM_LOCUS464907</name>
</gene>
<sequence length="68" mass="7626">MEAITVSRQGFCLHSVQEVTEELSSIGSLYHLITVVTDFSRSSGHLYSLGITFRIWLSQTTTEPTLHL</sequence>
<name>A0A6N2N4T5_SALVM</name>
<protein>
    <submittedName>
        <fullName evidence="1">Uncharacterized protein</fullName>
    </submittedName>
</protein>
<dbReference type="EMBL" id="CAADRP010002140">
    <property type="protein sequence ID" value="VFU61872.1"/>
    <property type="molecule type" value="Genomic_DNA"/>
</dbReference>
<reference evidence="1" key="1">
    <citation type="submission" date="2019-03" db="EMBL/GenBank/DDBJ databases">
        <authorList>
            <person name="Mank J."/>
            <person name="Almeida P."/>
        </authorList>
    </citation>
    <scope>NUCLEOTIDE SEQUENCE</scope>
    <source>
        <strain evidence="1">78183</strain>
    </source>
</reference>
<organism evidence="1">
    <name type="scientific">Salix viminalis</name>
    <name type="common">Common osier</name>
    <name type="synonym">Basket willow</name>
    <dbReference type="NCBI Taxonomy" id="40686"/>
    <lineage>
        <taxon>Eukaryota</taxon>
        <taxon>Viridiplantae</taxon>
        <taxon>Streptophyta</taxon>
        <taxon>Embryophyta</taxon>
        <taxon>Tracheophyta</taxon>
        <taxon>Spermatophyta</taxon>
        <taxon>Magnoliopsida</taxon>
        <taxon>eudicotyledons</taxon>
        <taxon>Gunneridae</taxon>
        <taxon>Pentapetalae</taxon>
        <taxon>rosids</taxon>
        <taxon>fabids</taxon>
        <taxon>Malpighiales</taxon>
        <taxon>Salicaceae</taxon>
        <taxon>Saliceae</taxon>
        <taxon>Salix</taxon>
    </lineage>
</organism>
<proteinExistence type="predicted"/>
<accession>A0A6N2N4T5</accession>